<keyword evidence="2 3" id="KW-0949">S-adenosyl-L-methionine</keyword>
<evidence type="ECO:0000256" key="4">
    <source>
        <dbReference type="PIRSR" id="PIRSR006325-1"/>
    </source>
</evidence>
<dbReference type="InterPro" id="IPR041698">
    <property type="entry name" value="Methyltransf_25"/>
</dbReference>
<dbReference type="GO" id="GO:0016743">
    <property type="term" value="F:carboxyl- or carbamoyltransferase activity"/>
    <property type="evidence" value="ECO:0007669"/>
    <property type="project" value="UniProtKB-UniRule"/>
</dbReference>
<dbReference type="OrthoDB" id="9779941at2"/>
<evidence type="ECO:0000313" key="6">
    <source>
        <dbReference type="EMBL" id="EIJ34031.1"/>
    </source>
</evidence>
<dbReference type="NCBIfam" id="TIGR00740">
    <property type="entry name" value="carboxy-S-adenosyl-L-methionine synthase CmoA"/>
    <property type="match status" value="1"/>
</dbReference>
<feature type="binding site" evidence="3 4">
    <location>
        <begin position="63"/>
        <end position="65"/>
    </location>
    <ligand>
        <name>S-adenosyl-L-methionine</name>
        <dbReference type="ChEBI" id="CHEBI:59789"/>
    </ligand>
</feature>
<feature type="binding site" evidence="3 4">
    <location>
        <begin position="116"/>
        <end position="117"/>
    </location>
    <ligand>
        <name>S-adenosyl-L-methionine</name>
        <dbReference type="ChEBI" id="CHEBI:59789"/>
    </ligand>
</feature>
<dbReference type="NCBIfam" id="NF011995">
    <property type="entry name" value="PRK15451.1"/>
    <property type="match status" value="1"/>
</dbReference>
<feature type="domain" description="Methyltransferase" evidence="5">
    <location>
        <begin position="59"/>
        <end position="157"/>
    </location>
</feature>
<dbReference type="GO" id="GO:0008168">
    <property type="term" value="F:methyltransferase activity"/>
    <property type="evidence" value="ECO:0007669"/>
    <property type="project" value="UniProtKB-KW"/>
</dbReference>
<feature type="binding site" evidence="3">
    <location>
        <position position="198"/>
    </location>
    <ligand>
        <name>S-adenosyl-L-methionine</name>
        <dbReference type="ChEBI" id="CHEBI:59789"/>
    </ligand>
</feature>
<dbReference type="GO" id="GO:1904047">
    <property type="term" value="F:S-adenosyl-L-methionine binding"/>
    <property type="evidence" value="ECO:0007669"/>
    <property type="project" value="UniProtKB-UniRule"/>
</dbReference>
<keyword evidence="1 3" id="KW-0808">Transferase</keyword>
<evidence type="ECO:0000256" key="1">
    <source>
        <dbReference type="ARBA" id="ARBA00022679"/>
    </source>
</evidence>
<organism evidence="6 7">
    <name type="scientific">Thiothrix nivea (strain ATCC 35100 / DSM 5205 / JP2)</name>
    <dbReference type="NCBI Taxonomy" id="870187"/>
    <lineage>
        <taxon>Bacteria</taxon>
        <taxon>Pseudomonadati</taxon>
        <taxon>Pseudomonadota</taxon>
        <taxon>Gammaproteobacteria</taxon>
        <taxon>Thiotrichales</taxon>
        <taxon>Thiotrichaceae</taxon>
        <taxon>Thiothrix</taxon>
    </lineage>
</organism>
<name>A0A656HAI7_THINJ</name>
<dbReference type="PANTHER" id="PTHR43861:SF2">
    <property type="entry name" value="CARBOXY-S-ADENOSYL-L-METHIONINE SYNTHASE"/>
    <property type="match status" value="1"/>
</dbReference>
<dbReference type="EMBL" id="JH651384">
    <property type="protein sequence ID" value="EIJ34031.1"/>
    <property type="molecule type" value="Genomic_DNA"/>
</dbReference>
<dbReference type="GO" id="GO:0002098">
    <property type="term" value="P:tRNA wobble uridine modification"/>
    <property type="evidence" value="ECO:0007669"/>
    <property type="project" value="InterPro"/>
</dbReference>
<evidence type="ECO:0000256" key="2">
    <source>
        <dbReference type="ARBA" id="ARBA00022691"/>
    </source>
</evidence>
<dbReference type="CDD" id="cd02440">
    <property type="entry name" value="AdoMet_MTases"/>
    <property type="match status" value="1"/>
</dbReference>
<dbReference type="InterPro" id="IPR029063">
    <property type="entry name" value="SAM-dependent_MTases_sf"/>
</dbReference>
<dbReference type="HAMAP" id="MF_01589">
    <property type="entry name" value="Cx_SAM_synthase"/>
    <property type="match status" value="1"/>
</dbReference>
<dbReference type="PIRSF" id="PIRSF006325">
    <property type="entry name" value="MeTrfase_bac"/>
    <property type="match status" value="1"/>
</dbReference>
<comment type="subunit">
    <text evidence="3">Homodimer.</text>
</comment>
<dbReference type="Proteomes" id="UP000005317">
    <property type="component" value="Unassembled WGS sequence"/>
</dbReference>
<sequence length="242" mass="27102">MKRDSIYAQPHGLVADFAFTEAVADVFPDMIRRSVPGYETIISLLGVLARRYAQADSRIYDLGCSLGAATLSMASQIRVPGVSFVCVDNSSAMTSRCEQIIQRRLPDGHFEVVCDDIQNVVLENASVVVLNFTLQFLKPDDRLEMLRQIYQGLRPGGVLVLSEKLRFADATEQALLTDLHLEFKRANGYSELEISQKRSSLENVLVPDTFEEHVERLQSAGFRQVVKWFQGLNFASLLAVKD</sequence>
<dbReference type="Pfam" id="PF13649">
    <property type="entry name" value="Methyltransf_25"/>
    <property type="match status" value="1"/>
</dbReference>
<proteinExistence type="inferred from homology"/>
<comment type="function">
    <text evidence="3">Catalyzes the conversion of S-adenosyl-L-methionine (SAM) to carboxy-S-adenosyl-L-methionine (Cx-SAM).</text>
</comment>
<dbReference type="Gene3D" id="3.40.50.150">
    <property type="entry name" value="Vaccinia Virus protein VP39"/>
    <property type="match status" value="1"/>
</dbReference>
<comment type="catalytic activity">
    <reaction evidence="3">
        <text>prephenate + S-adenosyl-L-methionine = carboxy-S-adenosyl-L-methionine + 3-phenylpyruvate + H2O</text>
        <dbReference type="Rhea" id="RHEA:51692"/>
        <dbReference type="ChEBI" id="CHEBI:15377"/>
        <dbReference type="ChEBI" id="CHEBI:18005"/>
        <dbReference type="ChEBI" id="CHEBI:29934"/>
        <dbReference type="ChEBI" id="CHEBI:59789"/>
        <dbReference type="ChEBI" id="CHEBI:134278"/>
    </reaction>
</comment>
<evidence type="ECO:0000256" key="3">
    <source>
        <dbReference type="HAMAP-Rule" id="MF_01589"/>
    </source>
</evidence>
<dbReference type="AlphaFoldDB" id="A0A656HAI7"/>
<dbReference type="SUPFAM" id="SSF53335">
    <property type="entry name" value="S-adenosyl-L-methionine-dependent methyltransferases"/>
    <property type="match status" value="1"/>
</dbReference>
<dbReference type="GO" id="GO:0032259">
    <property type="term" value="P:methylation"/>
    <property type="evidence" value="ECO:0007669"/>
    <property type="project" value="UniProtKB-KW"/>
</dbReference>
<keyword evidence="7" id="KW-1185">Reference proteome</keyword>
<gene>
    <name evidence="3" type="primary">cmoA</name>
    <name evidence="6" type="ORF">Thini_1428</name>
</gene>
<feature type="binding site" evidence="3 4">
    <location>
        <position position="38"/>
    </location>
    <ligand>
        <name>S-adenosyl-L-methionine</name>
        <dbReference type="ChEBI" id="CHEBI:59789"/>
    </ligand>
</feature>
<dbReference type="PANTHER" id="PTHR43861">
    <property type="entry name" value="TRANS-ACONITATE 2-METHYLTRANSFERASE-RELATED"/>
    <property type="match status" value="1"/>
</dbReference>
<dbReference type="RefSeq" id="WP_002707974.1">
    <property type="nucleotide sequence ID" value="NZ_JH651384.1"/>
</dbReference>
<accession>A0A656HAI7</accession>
<feature type="binding site" evidence="3 4">
    <location>
        <begin position="88"/>
        <end position="89"/>
    </location>
    <ligand>
        <name>S-adenosyl-L-methionine</name>
        <dbReference type="ChEBI" id="CHEBI:59789"/>
    </ligand>
</feature>
<protein>
    <recommendedName>
        <fullName evidence="3">Carboxy-S-adenosyl-L-methionine synthase</fullName>
        <shortName evidence="3">Cx-SAM synthase</shortName>
        <ecNumber evidence="3">2.1.3.-</ecNumber>
    </recommendedName>
</protein>
<dbReference type="EC" id="2.1.3.-" evidence="3"/>
<evidence type="ECO:0000313" key="7">
    <source>
        <dbReference type="Proteomes" id="UP000005317"/>
    </source>
</evidence>
<keyword evidence="6" id="KW-0489">Methyltransferase</keyword>
<comment type="similarity">
    <text evidence="3">Belongs to the class I-like SAM-binding methyltransferase superfamily. Cx-SAM synthase family.</text>
</comment>
<evidence type="ECO:0000259" key="5">
    <source>
        <dbReference type="Pfam" id="PF13649"/>
    </source>
</evidence>
<feature type="binding site" evidence="3 4">
    <location>
        <position position="131"/>
    </location>
    <ligand>
        <name>S-adenosyl-L-methionine</name>
        <dbReference type="ChEBI" id="CHEBI:59789"/>
    </ligand>
</feature>
<dbReference type="InterPro" id="IPR005271">
    <property type="entry name" value="CmoA"/>
</dbReference>
<reference evidence="7" key="1">
    <citation type="journal article" date="2011" name="Stand. Genomic Sci.">
        <title>Genome sequence of the filamentous, gliding Thiothrix nivea neotype strain (JP2(T)).</title>
        <authorList>
            <person name="Lapidus A."/>
            <person name="Nolan M."/>
            <person name="Lucas S."/>
            <person name="Glavina Del Rio T."/>
            <person name="Tice H."/>
            <person name="Cheng J.F."/>
            <person name="Tapia R."/>
            <person name="Han C."/>
            <person name="Goodwin L."/>
            <person name="Pitluck S."/>
            <person name="Liolios K."/>
            <person name="Pagani I."/>
            <person name="Ivanova N."/>
            <person name="Huntemann M."/>
            <person name="Mavromatis K."/>
            <person name="Mikhailova N."/>
            <person name="Pati A."/>
            <person name="Chen A."/>
            <person name="Palaniappan K."/>
            <person name="Land M."/>
            <person name="Brambilla E.M."/>
            <person name="Rohde M."/>
            <person name="Abt B."/>
            <person name="Verbarg S."/>
            <person name="Goker M."/>
            <person name="Bristow J."/>
            <person name="Eisen J.A."/>
            <person name="Markowitz V."/>
            <person name="Hugenholtz P."/>
            <person name="Kyrpides N.C."/>
            <person name="Klenk H.P."/>
            <person name="Woyke T."/>
        </authorList>
    </citation>
    <scope>NUCLEOTIDE SEQUENCE [LARGE SCALE GENOMIC DNA]</scope>
    <source>
        <strain evidence="7">ATCC 35100 / DSM 5205 / JP2</strain>
    </source>
</reference>